<protein>
    <recommendedName>
        <fullName evidence="3">asparagine synthase (glutamine-hydrolyzing)</fullName>
        <ecNumber evidence="3">6.3.5.4</ecNumber>
    </recommendedName>
</protein>
<dbReference type="GO" id="GO:0006529">
    <property type="term" value="P:asparagine biosynthetic process"/>
    <property type="evidence" value="ECO:0007669"/>
    <property type="project" value="UniProtKB-KW"/>
</dbReference>
<keyword evidence="11" id="KW-0436">Ligase</keyword>
<dbReference type="SUPFAM" id="SSF56235">
    <property type="entry name" value="N-terminal nucleophile aminohydrolases (Ntn hydrolases)"/>
    <property type="match status" value="1"/>
</dbReference>
<comment type="catalytic activity">
    <reaction evidence="7">
        <text>L-aspartate + L-glutamine + ATP + H2O = L-asparagine + L-glutamate + AMP + diphosphate + H(+)</text>
        <dbReference type="Rhea" id="RHEA:12228"/>
        <dbReference type="ChEBI" id="CHEBI:15377"/>
        <dbReference type="ChEBI" id="CHEBI:15378"/>
        <dbReference type="ChEBI" id="CHEBI:29985"/>
        <dbReference type="ChEBI" id="CHEBI:29991"/>
        <dbReference type="ChEBI" id="CHEBI:30616"/>
        <dbReference type="ChEBI" id="CHEBI:33019"/>
        <dbReference type="ChEBI" id="CHEBI:58048"/>
        <dbReference type="ChEBI" id="CHEBI:58359"/>
        <dbReference type="ChEBI" id="CHEBI:456215"/>
        <dbReference type="EC" id="6.3.5.4"/>
    </reaction>
</comment>
<evidence type="ECO:0000256" key="7">
    <source>
        <dbReference type="ARBA" id="ARBA00048741"/>
    </source>
</evidence>
<sequence>MCGIAGIIAAEPLTPDHLSRVVDMSAVMVHRGPDGQGSFHDGPVALTMHRLSIIDLHGGQQPLFNEDDSLALIVNGEIYNHVELRDQLRSKGHRFRSGSDCEVIVHLYEQYGLDCVKHLRGMFAFALWDARLQRLMLARDRMGEKPLYLHIGPREIYFASELKGLLAAGCVPFALDPTAVNLYFHYGYVPEPMTPIQAVHKLPAAHILTIDAHSWEQKQWCYWHMEDVPARTDNPVDAIRHELETISSLIVRSDVPIGIALSGGLDSSAIAAMTSHRYPGVMQAFTVGYREESPFDERNAAKALAKHLNMPVHEVELCADDVALSFPELTYWLDDPIADISAFGYYAVMKAAKAHGVSVMLQGHGGDELFWGYPWVQEAVTQTTRKLRGQASGSFNFHDYLTLKSPDYWSLWELKEWLQSGAGLRPAWEAYLRDRSTPNEQVVFYDLTPDFQLARKGVGNLYTQTFLHQLQETAVYDVFRIPFPRPSIDIVLTQLICKTYLQENGIAQGDRLSMASSVELRLPFVDYRLVETVIGLRKASSDHTLPPKSWLRQALSTMVPEWVLNRPKRGFTPPLNEWHKAIFTAHGATLDDGFLVDAGVLKPSSARELSNGFYPAGAGAPLSFKALTLELWSRKLAAVTTQSQRSGPRTQLEQGKAA</sequence>
<dbReference type="InterPro" id="IPR014729">
    <property type="entry name" value="Rossmann-like_a/b/a_fold"/>
</dbReference>
<evidence type="ECO:0000256" key="8">
    <source>
        <dbReference type="PIRSR" id="PIRSR001589-1"/>
    </source>
</evidence>
<dbReference type="GO" id="GO:0005524">
    <property type="term" value="F:ATP binding"/>
    <property type="evidence" value="ECO:0007669"/>
    <property type="project" value="UniProtKB-KW"/>
</dbReference>
<dbReference type="InterPro" id="IPR017932">
    <property type="entry name" value="GATase_2_dom"/>
</dbReference>
<dbReference type="EC" id="6.3.5.4" evidence="3"/>
<dbReference type="SUPFAM" id="SSF52402">
    <property type="entry name" value="Adenine nucleotide alpha hydrolases-like"/>
    <property type="match status" value="1"/>
</dbReference>
<keyword evidence="12" id="KW-1185">Reference proteome</keyword>
<evidence type="ECO:0000313" key="12">
    <source>
        <dbReference type="Proteomes" id="UP000199032"/>
    </source>
</evidence>
<dbReference type="PANTHER" id="PTHR43284">
    <property type="entry name" value="ASPARAGINE SYNTHETASE (GLUTAMINE-HYDROLYZING)"/>
    <property type="match status" value="1"/>
</dbReference>
<evidence type="ECO:0000256" key="9">
    <source>
        <dbReference type="PIRSR" id="PIRSR001589-2"/>
    </source>
</evidence>
<dbReference type="Pfam" id="PF00733">
    <property type="entry name" value="Asn_synthase"/>
    <property type="match status" value="1"/>
</dbReference>
<reference evidence="11 12" key="1">
    <citation type="submission" date="2015-10" db="EMBL/GenBank/DDBJ databases">
        <authorList>
            <person name="Gilbert D.G."/>
        </authorList>
    </citation>
    <scope>NUCLEOTIDE SEQUENCE [LARGE SCALE GENOMIC DNA]</scope>
    <source>
        <strain evidence="11">COMA1</strain>
    </source>
</reference>
<dbReference type="InterPro" id="IPR006426">
    <property type="entry name" value="Asn_synth_AEB"/>
</dbReference>
<organism evidence="11 12">
    <name type="scientific">Candidatus Nitrospira nitrosa</name>
    <dbReference type="NCBI Taxonomy" id="1742972"/>
    <lineage>
        <taxon>Bacteria</taxon>
        <taxon>Pseudomonadati</taxon>
        <taxon>Nitrospirota</taxon>
        <taxon>Nitrospiria</taxon>
        <taxon>Nitrospirales</taxon>
        <taxon>Nitrospiraceae</taxon>
        <taxon>Nitrospira</taxon>
    </lineage>
</organism>
<dbReference type="Pfam" id="PF13537">
    <property type="entry name" value="GATase_7"/>
    <property type="match status" value="1"/>
</dbReference>
<dbReference type="NCBIfam" id="TIGR01536">
    <property type="entry name" value="asn_synth_AEB"/>
    <property type="match status" value="1"/>
</dbReference>
<feature type="binding site" evidence="9">
    <location>
        <position position="287"/>
    </location>
    <ligand>
        <name>ATP</name>
        <dbReference type="ChEBI" id="CHEBI:30616"/>
    </ligand>
</feature>
<keyword evidence="8" id="KW-0061">Asparagine biosynthesis</keyword>
<dbReference type="InterPro" id="IPR051786">
    <property type="entry name" value="ASN_synthetase/amidase"/>
</dbReference>
<dbReference type="RefSeq" id="WP_090748952.1">
    <property type="nucleotide sequence ID" value="NZ_CZQA01000009.1"/>
</dbReference>
<dbReference type="OrthoDB" id="9763290at2"/>
<keyword evidence="5 9" id="KW-0067">ATP-binding</keyword>
<evidence type="ECO:0000256" key="5">
    <source>
        <dbReference type="ARBA" id="ARBA00022840"/>
    </source>
</evidence>
<keyword evidence="4 9" id="KW-0547">Nucleotide-binding</keyword>
<evidence type="ECO:0000256" key="2">
    <source>
        <dbReference type="ARBA" id="ARBA00005752"/>
    </source>
</evidence>
<keyword evidence="8" id="KW-0028">Amino-acid biosynthesis</keyword>
<feature type="binding site" evidence="9">
    <location>
        <position position="100"/>
    </location>
    <ligand>
        <name>L-glutamine</name>
        <dbReference type="ChEBI" id="CHEBI:58359"/>
    </ligand>
</feature>
<proteinExistence type="inferred from homology"/>
<evidence type="ECO:0000259" key="10">
    <source>
        <dbReference type="PROSITE" id="PS51278"/>
    </source>
</evidence>
<evidence type="ECO:0000256" key="1">
    <source>
        <dbReference type="ARBA" id="ARBA00005187"/>
    </source>
</evidence>
<dbReference type="CDD" id="cd00712">
    <property type="entry name" value="AsnB"/>
    <property type="match status" value="1"/>
</dbReference>
<feature type="domain" description="Glutamine amidotransferase type-2" evidence="10">
    <location>
        <begin position="2"/>
        <end position="213"/>
    </location>
</feature>
<gene>
    <name evidence="11" type="ORF">COMA1_30034</name>
</gene>
<feature type="active site" description="For GATase activity" evidence="8">
    <location>
        <position position="2"/>
    </location>
</feature>
<evidence type="ECO:0000313" key="11">
    <source>
        <dbReference type="EMBL" id="CUS36395.1"/>
    </source>
</evidence>
<dbReference type="Proteomes" id="UP000199032">
    <property type="component" value="Unassembled WGS sequence"/>
</dbReference>
<dbReference type="Gene3D" id="3.40.50.620">
    <property type="entry name" value="HUPs"/>
    <property type="match status" value="2"/>
</dbReference>
<dbReference type="Gene3D" id="3.60.20.10">
    <property type="entry name" value="Glutamine Phosphoribosylpyrophosphate, subunit 1, domain 1"/>
    <property type="match status" value="1"/>
</dbReference>
<accession>A0A0S4LKE1</accession>
<dbReference type="GO" id="GO:0004066">
    <property type="term" value="F:asparagine synthase (glutamine-hydrolyzing) activity"/>
    <property type="evidence" value="ECO:0007669"/>
    <property type="project" value="UniProtKB-EC"/>
</dbReference>
<comment type="pathway">
    <text evidence="1">Amino-acid biosynthesis; L-asparagine biosynthesis; L-asparagine from L-aspartate (L-Gln route): step 1/1.</text>
</comment>
<dbReference type="EMBL" id="CZQA01000009">
    <property type="protein sequence ID" value="CUS36395.1"/>
    <property type="molecule type" value="Genomic_DNA"/>
</dbReference>
<name>A0A0S4LKE1_9BACT</name>
<comment type="similarity">
    <text evidence="2">Belongs to the asparagine synthetase family.</text>
</comment>
<dbReference type="PIRSF" id="PIRSF001589">
    <property type="entry name" value="Asn_synthetase_glu-h"/>
    <property type="match status" value="1"/>
</dbReference>
<evidence type="ECO:0000256" key="4">
    <source>
        <dbReference type="ARBA" id="ARBA00022741"/>
    </source>
</evidence>
<dbReference type="InterPro" id="IPR029055">
    <property type="entry name" value="Ntn_hydrolases_N"/>
</dbReference>
<dbReference type="InterPro" id="IPR001962">
    <property type="entry name" value="Asn_synthase"/>
</dbReference>
<dbReference type="PROSITE" id="PS51278">
    <property type="entry name" value="GATASE_TYPE_2"/>
    <property type="match status" value="1"/>
</dbReference>
<evidence type="ECO:0000256" key="3">
    <source>
        <dbReference type="ARBA" id="ARBA00012737"/>
    </source>
</evidence>
<evidence type="ECO:0000256" key="6">
    <source>
        <dbReference type="ARBA" id="ARBA00022962"/>
    </source>
</evidence>
<dbReference type="STRING" id="1742972.COMA1_30034"/>
<dbReference type="InterPro" id="IPR033738">
    <property type="entry name" value="AsnB_N"/>
</dbReference>
<keyword evidence="6 8" id="KW-0315">Glutamine amidotransferase</keyword>
<dbReference type="PANTHER" id="PTHR43284:SF1">
    <property type="entry name" value="ASPARAGINE SYNTHETASE"/>
    <property type="match status" value="1"/>
</dbReference>
<dbReference type="CDD" id="cd01991">
    <property type="entry name" value="Asn_synthase_B_C"/>
    <property type="match status" value="1"/>
</dbReference>
<dbReference type="AlphaFoldDB" id="A0A0S4LKE1"/>
<dbReference type="GO" id="GO:0005829">
    <property type="term" value="C:cytosol"/>
    <property type="evidence" value="ECO:0007669"/>
    <property type="project" value="TreeGrafter"/>
</dbReference>